<dbReference type="Proteomes" id="UP000472676">
    <property type="component" value="Unassembled WGS sequence"/>
</dbReference>
<feature type="chain" id="PRO_5026884532" description="peptidylprolyl isomerase" evidence="4">
    <location>
        <begin position="21"/>
        <end position="303"/>
    </location>
</feature>
<evidence type="ECO:0000256" key="4">
    <source>
        <dbReference type="SAM" id="SignalP"/>
    </source>
</evidence>
<keyword evidence="7" id="KW-1185">Reference proteome</keyword>
<evidence type="ECO:0000313" key="6">
    <source>
        <dbReference type="EMBL" id="NGY04656.1"/>
    </source>
</evidence>
<dbReference type="PROSITE" id="PS50072">
    <property type="entry name" value="CSA_PPIASE_2"/>
    <property type="match status" value="1"/>
</dbReference>
<dbReference type="RefSeq" id="WP_166254390.1">
    <property type="nucleotide sequence ID" value="NZ_JAAMOW010000003.1"/>
</dbReference>
<dbReference type="Pfam" id="PF00160">
    <property type="entry name" value="Pro_isomerase"/>
    <property type="match status" value="1"/>
</dbReference>
<keyword evidence="3 6" id="KW-0413">Isomerase</keyword>
<evidence type="ECO:0000259" key="5">
    <source>
        <dbReference type="PROSITE" id="PS50072"/>
    </source>
</evidence>
<sequence length="303" mass="32611">MRSGVALLAGLSMMSGFALAATPHAATMQEILAATRASDWRALDDDNTLLMDLPGGRVVIELAPQFAPAHVANIKTLVRAHYFDGLAITRVQDNFVTQWGDPHAGEADARSLGDASPTLPPEFTRRSSGLAFTALPDRDAYAAQTGFVDSLPAARDSRLGEAWLTHCYGMVGAGRDNDPQSGSGKELYVVIGQAPRQLDRNIALVGRVVQGMELLASLPRGSAAMGFYTDAESKPPITRIRIAADLPDREREHLEVLRTDTPSFAALVASRRNRRDAWYVAPAGHIDVCNVPLPVRPVARTGH</sequence>
<feature type="signal peptide" evidence="4">
    <location>
        <begin position="1"/>
        <end position="20"/>
    </location>
</feature>
<dbReference type="InterPro" id="IPR002130">
    <property type="entry name" value="Cyclophilin-type_PPIase_dom"/>
</dbReference>
<evidence type="ECO:0000313" key="7">
    <source>
        <dbReference type="Proteomes" id="UP000472676"/>
    </source>
</evidence>
<organism evidence="6 7">
    <name type="scientific">Solimonas terrae</name>
    <dbReference type="NCBI Taxonomy" id="1396819"/>
    <lineage>
        <taxon>Bacteria</taxon>
        <taxon>Pseudomonadati</taxon>
        <taxon>Pseudomonadota</taxon>
        <taxon>Gammaproteobacteria</taxon>
        <taxon>Nevskiales</taxon>
        <taxon>Nevskiaceae</taxon>
        <taxon>Solimonas</taxon>
    </lineage>
</organism>
<comment type="caution">
    <text evidence="6">The sequence shown here is derived from an EMBL/GenBank/DDBJ whole genome shotgun (WGS) entry which is preliminary data.</text>
</comment>
<protein>
    <recommendedName>
        <fullName evidence="1">peptidylprolyl isomerase</fullName>
        <ecNumber evidence="1">5.2.1.8</ecNumber>
    </recommendedName>
</protein>
<evidence type="ECO:0000256" key="3">
    <source>
        <dbReference type="ARBA" id="ARBA00023235"/>
    </source>
</evidence>
<gene>
    <name evidence="6" type="ORF">G7Y85_07765</name>
</gene>
<dbReference type="PANTHER" id="PTHR43246">
    <property type="entry name" value="PEPTIDYL-PROLYL CIS-TRANS ISOMERASE CYP38, CHLOROPLASTIC"/>
    <property type="match status" value="1"/>
</dbReference>
<dbReference type="SUPFAM" id="SSF50891">
    <property type="entry name" value="Cyclophilin-like"/>
    <property type="match status" value="1"/>
</dbReference>
<feature type="domain" description="PPIase cyclophilin-type" evidence="5">
    <location>
        <begin position="54"/>
        <end position="243"/>
    </location>
</feature>
<dbReference type="InterPro" id="IPR044665">
    <property type="entry name" value="E_coli_cyclophilin_A-like"/>
</dbReference>
<evidence type="ECO:0000256" key="1">
    <source>
        <dbReference type="ARBA" id="ARBA00013194"/>
    </source>
</evidence>
<name>A0A6M2BPY8_9GAMM</name>
<proteinExistence type="predicted"/>
<dbReference type="AlphaFoldDB" id="A0A6M2BPY8"/>
<keyword evidence="4" id="KW-0732">Signal</keyword>
<keyword evidence="2" id="KW-0697">Rotamase</keyword>
<dbReference type="Gene3D" id="2.40.100.10">
    <property type="entry name" value="Cyclophilin-like"/>
    <property type="match status" value="1"/>
</dbReference>
<dbReference type="GO" id="GO:0003755">
    <property type="term" value="F:peptidyl-prolyl cis-trans isomerase activity"/>
    <property type="evidence" value="ECO:0007669"/>
    <property type="project" value="UniProtKB-KW"/>
</dbReference>
<reference evidence="6 7" key="1">
    <citation type="journal article" date="2014" name="Int. J. Syst. Evol. Microbiol.">
        <title>Solimonas terrae sp. nov., isolated from soil.</title>
        <authorList>
            <person name="Kim S.J."/>
            <person name="Moon J.Y."/>
            <person name="Weon H.Y."/>
            <person name="Ahn J.H."/>
            <person name="Chen W.M."/>
            <person name="Kwon S.W."/>
        </authorList>
    </citation>
    <scope>NUCLEOTIDE SEQUENCE [LARGE SCALE GENOMIC DNA]</scope>
    <source>
        <strain evidence="6 7">KIS83-12</strain>
    </source>
</reference>
<accession>A0A6M2BPY8</accession>
<evidence type="ECO:0000256" key="2">
    <source>
        <dbReference type="ARBA" id="ARBA00023110"/>
    </source>
</evidence>
<dbReference type="EMBL" id="JAAMOW010000003">
    <property type="protein sequence ID" value="NGY04656.1"/>
    <property type="molecule type" value="Genomic_DNA"/>
</dbReference>
<dbReference type="EC" id="5.2.1.8" evidence="1"/>
<dbReference type="InterPro" id="IPR029000">
    <property type="entry name" value="Cyclophilin-like_dom_sf"/>
</dbReference>